<dbReference type="Gene3D" id="3.30.50.10">
    <property type="entry name" value="Erythroid Transcription Factor GATA-1, subunit A"/>
    <property type="match status" value="1"/>
</dbReference>
<keyword evidence="5" id="KW-0539">Nucleus</keyword>
<evidence type="ECO:0000313" key="8">
    <source>
        <dbReference type="Proteomes" id="UP000285146"/>
    </source>
</evidence>
<evidence type="ECO:0000256" key="5">
    <source>
        <dbReference type="ARBA" id="ARBA00023242"/>
    </source>
</evidence>
<feature type="region of interest" description="Disordered" evidence="6">
    <location>
        <begin position="58"/>
        <end position="82"/>
    </location>
</feature>
<comment type="caution">
    <text evidence="7">The sequence shown here is derived from an EMBL/GenBank/DDBJ whole genome shotgun (WGS) entry which is preliminary data.</text>
</comment>
<evidence type="ECO:0000256" key="4">
    <source>
        <dbReference type="ARBA" id="ARBA00023163"/>
    </source>
</evidence>
<dbReference type="Pfam" id="PF04855">
    <property type="entry name" value="SNF5"/>
    <property type="match status" value="1"/>
</dbReference>
<protein>
    <recommendedName>
        <fullName evidence="9">GATA-type domain-containing protein</fullName>
    </recommendedName>
</protein>
<evidence type="ECO:0008006" key="9">
    <source>
        <dbReference type="Google" id="ProtNLM"/>
    </source>
</evidence>
<feature type="region of interest" description="Disordered" evidence="6">
    <location>
        <begin position="499"/>
        <end position="540"/>
    </location>
</feature>
<dbReference type="InterPro" id="IPR013088">
    <property type="entry name" value="Znf_NHR/GATA"/>
</dbReference>
<sequence length="1033" mass="113032">MATAKEEPQAFFSTYAPRLRAYRNSLLTPVLQSSVPTGPVSRTTKRGTTIINYAEDGYEIDDSDDDDSRRRPTGLRSLRREDSTAKFDVGDKFDKETAGPVEVQGIYRDWMNKSKQGLSDMQNYAQASLPLTLIPIRIDLDIPAFAPLPAHPPPAQNMPGIDYSAPQYKMGELTVPYKLRDTFLWNLHETLTTTDQFAATLVQDLDLPNRNQAVAEISKQIRTQLEEYAGVALHPLFHSHTASAETSTRQNGTGTPATPIPPATGPSGADTPGLRTSFSHIPATPSGAGAATPGPGATSAAAQDAAAQVSATAEHVAADLDDLNPDDTYRCIINLNINLGNHLYTDRFEWSLLHPPGTAEVFSKQTCADLGLTGEWVPAMTHAIYEAVLRLKKEACEKGGVISGWVGASAINGGDFPNDAAITAHGERAGWRYEPEHLADEWEPKIEVLSKEEIEKREGDRERQIRRLRRETARFSSNAGMVGGVPTGFGFAGLIEQEGERMGRGERSKKKRRFRSLSPLRSSTPGARATPDVGGGGYGGGGTLAETERFSWRCRHCMVWGTSVWAVRDGPQGPRTLCNNCGFVYERDRKLPRSLASDNHAVQAFSADVQRRKSQPHGTYDDIVDLAATAAARVLVYGVDSLDHSAIGQQGPAGDGEYGDGEIAEFEAVERQELLNEAYDSGYSLGFDAGVRTEAARSPQKSAEIVYAEGFTAGQRAEQGHRKHNCTPPGDPNAFTENLKYLGRMPKKIIISMISEAAQQLNAVKERIKSLEAQIRLQNPGYVSRHGLPTLNHLLETRTEVLASILVDRSLPPLIVRELRQMTRARGMRSQIRHDEGTWWEVADDLEAALNPSGALAQAVAALSPPGPGPIVPMAPGLLTEGPNMNDPSWKPRYAPPWQLNWVKPTDGNEEPDGVIVPPDIPIPRTNFEIVIPYMSRPASMVYDEVDNEEEEGYQRLMAEIEQRVVDDDDVSHDEPEKTGRCEDDDAHLASDPSTKVSLQRPLKRFGPTALVSKHNKRQKLARSSLSAGDSSE</sequence>
<dbReference type="InParanoid" id="A0A423XJM9"/>
<feature type="compositionally biased region" description="Polar residues" evidence="6">
    <location>
        <begin position="242"/>
        <end position="251"/>
    </location>
</feature>
<feature type="compositionally biased region" description="Basic and acidic residues" evidence="6">
    <location>
        <begin position="973"/>
        <end position="982"/>
    </location>
</feature>
<evidence type="ECO:0000313" key="7">
    <source>
        <dbReference type="EMBL" id="ROW16602.1"/>
    </source>
</evidence>
<dbReference type="EMBL" id="LKEB01000004">
    <property type="protein sequence ID" value="ROW16602.1"/>
    <property type="molecule type" value="Genomic_DNA"/>
</dbReference>
<dbReference type="Proteomes" id="UP000285146">
    <property type="component" value="Unassembled WGS sequence"/>
</dbReference>
<keyword evidence="3" id="KW-0805">Transcription regulation</keyword>
<organism evidence="7 8">
    <name type="scientific">Cytospora leucostoma</name>
    <dbReference type="NCBI Taxonomy" id="1230097"/>
    <lineage>
        <taxon>Eukaryota</taxon>
        <taxon>Fungi</taxon>
        <taxon>Dikarya</taxon>
        <taxon>Ascomycota</taxon>
        <taxon>Pezizomycotina</taxon>
        <taxon>Sordariomycetes</taxon>
        <taxon>Sordariomycetidae</taxon>
        <taxon>Diaporthales</taxon>
        <taxon>Cytosporaceae</taxon>
        <taxon>Cytospora</taxon>
    </lineage>
</organism>
<evidence type="ECO:0000256" key="6">
    <source>
        <dbReference type="SAM" id="MobiDB-lite"/>
    </source>
</evidence>
<dbReference type="OrthoDB" id="10258327at2759"/>
<feature type="compositionally biased region" description="Polar residues" evidence="6">
    <location>
        <begin position="1022"/>
        <end position="1033"/>
    </location>
</feature>
<name>A0A423XJM9_9PEZI</name>
<dbReference type="GO" id="GO:0006355">
    <property type="term" value="P:regulation of DNA-templated transcription"/>
    <property type="evidence" value="ECO:0007669"/>
    <property type="project" value="InterPro"/>
</dbReference>
<evidence type="ECO:0000256" key="3">
    <source>
        <dbReference type="ARBA" id="ARBA00023015"/>
    </source>
</evidence>
<dbReference type="GO" id="GO:0008270">
    <property type="term" value="F:zinc ion binding"/>
    <property type="evidence" value="ECO:0007669"/>
    <property type="project" value="InterPro"/>
</dbReference>
<feature type="region of interest" description="Disordered" evidence="6">
    <location>
        <begin position="242"/>
        <end position="305"/>
    </location>
</feature>
<gene>
    <name evidence="7" type="ORF">VPNG_01447</name>
</gene>
<feature type="region of interest" description="Disordered" evidence="6">
    <location>
        <begin position="964"/>
        <end position="1033"/>
    </location>
</feature>
<comment type="subcellular location">
    <subcellularLocation>
        <location evidence="1">Nucleus</location>
    </subcellularLocation>
</comment>
<dbReference type="SUPFAM" id="SSF57716">
    <property type="entry name" value="Glucocorticoid receptor-like (DNA-binding domain)"/>
    <property type="match status" value="1"/>
</dbReference>
<comment type="similarity">
    <text evidence="2">Belongs to the SNF5 family.</text>
</comment>
<keyword evidence="8" id="KW-1185">Reference proteome</keyword>
<accession>A0A423XJM9</accession>
<dbReference type="STRING" id="1230097.A0A423XJM9"/>
<reference evidence="7 8" key="1">
    <citation type="submission" date="2015-09" db="EMBL/GenBank/DDBJ databases">
        <title>Host preference determinants of Valsa canker pathogens revealed by comparative genomics.</title>
        <authorList>
            <person name="Yin Z."/>
            <person name="Huang L."/>
        </authorList>
    </citation>
    <scope>NUCLEOTIDE SEQUENCE [LARGE SCALE GENOMIC DNA]</scope>
    <source>
        <strain evidence="7 8">SXYLt</strain>
    </source>
</reference>
<keyword evidence="4" id="KW-0804">Transcription</keyword>
<dbReference type="InterPro" id="IPR006939">
    <property type="entry name" value="SNF5"/>
</dbReference>
<dbReference type="AlphaFoldDB" id="A0A423XJM9"/>
<dbReference type="PANTHER" id="PTHR10019">
    <property type="entry name" value="SNF5"/>
    <property type="match status" value="1"/>
</dbReference>
<dbReference type="GO" id="GO:0006338">
    <property type="term" value="P:chromatin remodeling"/>
    <property type="evidence" value="ECO:0007669"/>
    <property type="project" value="InterPro"/>
</dbReference>
<feature type="compositionally biased region" description="Low complexity" evidence="6">
    <location>
        <begin position="282"/>
        <end position="305"/>
    </location>
</feature>
<dbReference type="GO" id="GO:0000228">
    <property type="term" value="C:nuclear chromosome"/>
    <property type="evidence" value="ECO:0007669"/>
    <property type="project" value="InterPro"/>
</dbReference>
<evidence type="ECO:0000256" key="1">
    <source>
        <dbReference type="ARBA" id="ARBA00004123"/>
    </source>
</evidence>
<evidence type="ECO:0000256" key="2">
    <source>
        <dbReference type="ARBA" id="ARBA00010239"/>
    </source>
</evidence>
<proteinExistence type="inferred from homology"/>